<dbReference type="EMBL" id="CM046111">
    <property type="protein sequence ID" value="KAI8425036.1"/>
    <property type="molecule type" value="Genomic_DNA"/>
</dbReference>
<name>A0ACC0JLK1_CHOFU</name>
<accession>A0ACC0JLK1</accession>
<gene>
    <name evidence="1" type="ORF">MSG28_006912</name>
</gene>
<proteinExistence type="predicted"/>
<keyword evidence="2" id="KW-1185">Reference proteome</keyword>
<protein>
    <submittedName>
        <fullName evidence="1">Uncharacterized protein</fullName>
    </submittedName>
</protein>
<evidence type="ECO:0000313" key="1">
    <source>
        <dbReference type="EMBL" id="KAI8425036.1"/>
    </source>
</evidence>
<reference evidence="1 2" key="1">
    <citation type="journal article" date="2022" name="Genome Biol. Evol.">
        <title>The Spruce Budworm Genome: Reconstructing the Evolutionary History of Antifreeze Proteins.</title>
        <authorList>
            <person name="Beliveau C."/>
            <person name="Gagne P."/>
            <person name="Picq S."/>
            <person name="Vernygora O."/>
            <person name="Keeling C.I."/>
            <person name="Pinkney K."/>
            <person name="Doucet D."/>
            <person name="Wen F."/>
            <person name="Johnston J.S."/>
            <person name="Maaroufi H."/>
            <person name="Boyle B."/>
            <person name="Laroche J."/>
            <person name="Dewar K."/>
            <person name="Juretic N."/>
            <person name="Blackburn G."/>
            <person name="Nisole A."/>
            <person name="Brunet B."/>
            <person name="Brandao M."/>
            <person name="Lumley L."/>
            <person name="Duan J."/>
            <person name="Quan G."/>
            <person name="Lucarotti C.J."/>
            <person name="Roe A.D."/>
            <person name="Sperling F.A.H."/>
            <person name="Levesque R.C."/>
            <person name="Cusson M."/>
        </authorList>
    </citation>
    <scope>NUCLEOTIDE SEQUENCE [LARGE SCALE GENOMIC DNA]</scope>
    <source>
        <strain evidence="1">Glfc:IPQL:Cfum</strain>
    </source>
</reference>
<dbReference type="Proteomes" id="UP001064048">
    <property type="component" value="Chromosome 11"/>
</dbReference>
<evidence type="ECO:0000313" key="2">
    <source>
        <dbReference type="Proteomes" id="UP001064048"/>
    </source>
</evidence>
<organism evidence="1 2">
    <name type="scientific">Choristoneura fumiferana</name>
    <name type="common">Spruce budworm moth</name>
    <name type="synonym">Archips fumiferana</name>
    <dbReference type="NCBI Taxonomy" id="7141"/>
    <lineage>
        <taxon>Eukaryota</taxon>
        <taxon>Metazoa</taxon>
        <taxon>Ecdysozoa</taxon>
        <taxon>Arthropoda</taxon>
        <taxon>Hexapoda</taxon>
        <taxon>Insecta</taxon>
        <taxon>Pterygota</taxon>
        <taxon>Neoptera</taxon>
        <taxon>Endopterygota</taxon>
        <taxon>Lepidoptera</taxon>
        <taxon>Glossata</taxon>
        <taxon>Ditrysia</taxon>
        <taxon>Tortricoidea</taxon>
        <taxon>Tortricidae</taxon>
        <taxon>Tortricinae</taxon>
        <taxon>Choristoneura</taxon>
    </lineage>
</organism>
<sequence>MRLTQVLNRQHIGFMFKKHWLIQGKRVPLDTGVEERLRARGIPVEDALEFVKEKPEPRERIDIVGPYAQPLPLDASHPEYKERPCYTLKSTNVLLEGISQAQVLTKTVIAEDRLPPNIEELATVPAPKAIHECVKKAVLSANVFDCEQKKLPKIKDPMRPAVNLPRVLGITDRRRNIILTNKLLQLVEKSSESEVTHSKYVSNDVESHSVFDKEDELIQFQDLSHILVTSNKPLKHEVSETDIPFVEIPDLYPVKHTATLPPEHFYSENSMYPFRPTVCTRHPHTTWLHFNKTEVNNIYEEPVTPNQVLGRSLTHAFTVASAYAKQIHGENVKDLPEPVYINCIQTDGQLYHFGVLELNTLNVDGKNGTKNIWYCKNNMKLYDSSRYFSGMPVLENYNPKIYGYINAFYNC</sequence>
<comment type="caution">
    <text evidence="1">The sequence shown here is derived from an EMBL/GenBank/DDBJ whole genome shotgun (WGS) entry which is preliminary data.</text>
</comment>